<dbReference type="InterPro" id="IPR009091">
    <property type="entry name" value="RCC1/BLIP-II"/>
</dbReference>
<gene>
    <name evidence="3" type="ORF">AARE701A_LOCUS3537</name>
</gene>
<dbReference type="PROSITE" id="PS50012">
    <property type="entry name" value="RCC1_3"/>
    <property type="match status" value="4"/>
</dbReference>
<dbReference type="Proteomes" id="UP000682877">
    <property type="component" value="Chromosome 1"/>
</dbReference>
<evidence type="ECO:0000259" key="2">
    <source>
        <dbReference type="SMART" id="SM01172"/>
    </source>
</evidence>
<dbReference type="InterPro" id="IPR044828">
    <property type="entry name" value="TSJT1-like"/>
</dbReference>
<name>A0A8S1ZJ83_ARAAE</name>
<proteinExistence type="predicted"/>
<dbReference type="Gene3D" id="3.60.20.10">
    <property type="entry name" value="Glutamine Phosphoribosylpyrophosphate, subunit 1, domain 1"/>
    <property type="match status" value="1"/>
</dbReference>
<dbReference type="PANTHER" id="PTHR45952:SF18">
    <property type="entry name" value="DUF3700 DOMAIN-CONTAINING PROTEIN"/>
    <property type="match status" value="1"/>
</dbReference>
<dbReference type="Pfam" id="PF12481">
    <property type="entry name" value="DUF3700"/>
    <property type="match status" value="1"/>
</dbReference>
<feature type="repeat" description="RCC1" evidence="1">
    <location>
        <begin position="261"/>
        <end position="314"/>
    </location>
</feature>
<accession>A0A8S1ZJ83</accession>
<feature type="repeat" description="RCC1" evidence="1">
    <location>
        <begin position="366"/>
        <end position="421"/>
    </location>
</feature>
<keyword evidence="4" id="KW-1185">Reference proteome</keyword>
<feature type="repeat" description="RCC1" evidence="1">
    <location>
        <begin position="208"/>
        <end position="260"/>
    </location>
</feature>
<feature type="domain" description="DUF3700" evidence="2">
    <location>
        <begin position="429"/>
        <end position="670"/>
    </location>
</feature>
<reference evidence="3" key="1">
    <citation type="submission" date="2021-01" db="EMBL/GenBank/DDBJ databases">
        <authorList>
            <person name="Bezrukov I."/>
        </authorList>
    </citation>
    <scope>NUCLEOTIDE SEQUENCE</scope>
</reference>
<dbReference type="AlphaFoldDB" id="A0A8S1ZJ83"/>
<dbReference type="Pfam" id="PF00415">
    <property type="entry name" value="RCC1"/>
    <property type="match status" value="3"/>
</dbReference>
<dbReference type="PRINTS" id="PR00633">
    <property type="entry name" value="RCCNDNSATION"/>
</dbReference>
<sequence length="697" mass="76365">MTSFVDLPYDLILKVLTSSHITAIDLVNVKSTSKFFGLNQRDLFKSLADHAASRLCSKNPIYKALSLDKQNELVERCEGNWKRVLSFLHSIVESCAMVKTSRGNFDEFGHCFEKRGFGYDAIGFSMQMQVATGESFTMDSKVYSCGTSAWALGHGKETRRCFELKHIDLPFSAQVIQVSTSDYNVAFLMQSGEVATGNTSTVFLTREGHVYTVGGNLYGQLGHGDTLNRQVPSMVELLKKVGLVIHISVGPYYVLAVTEDGSVYSFGDGSDLCLGNGDTRDEQLPHAIQAFKTKGVHILRVCAGDEHAVAIDSNGYVYTWGRCDIGALGHGDENDKPTPEVLLSLKKHIAVQVARKWKTFVVVEGGLVYGFGALGYGSLGFGHAGIIFHAVEKPRVLECLRPHRVLQVSTSKVYTVVITRREKDSYLGLGIMKVINSACTPFFQAKNLLKYVSIADQANPASNFTGENPKLPGETLSDFLSHHPDTAFSMNFGDSAVLAFVRSQNSHHQRVFSGIDGIYCVFLGALNNLCNLNKQYGLSGKTSNEAMFVIEAYRTLRDRGPYPADQVLRGLEGSFAFVVYDTQTSSVFAALGSDGEESLYWGIAADGSVVMSDDIKIIKQSCAKSFAPFPTGCMFHSETGLMSFEHPKNKMKAMPRIDSEGVICGANFKVDACSKINSIPRRGSEANWSLANSRLME</sequence>
<dbReference type="EMBL" id="LR999451">
    <property type="protein sequence ID" value="CAE5960077.1"/>
    <property type="molecule type" value="Genomic_DNA"/>
</dbReference>
<organism evidence="3 4">
    <name type="scientific">Arabidopsis arenosa</name>
    <name type="common">Sand rock-cress</name>
    <name type="synonym">Cardaminopsis arenosa</name>
    <dbReference type="NCBI Taxonomy" id="38785"/>
    <lineage>
        <taxon>Eukaryota</taxon>
        <taxon>Viridiplantae</taxon>
        <taxon>Streptophyta</taxon>
        <taxon>Embryophyta</taxon>
        <taxon>Tracheophyta</taxon>
        <taxon>Spermatophyta</taxon>
        <taxon>Magnoliopsida</taxon>
        <taxon>eudicotyledons</taxon>
        <taxon>Gunneridae</taxon>
        <taxon>Pentapetalae</taxon>
        <taxon>rosids</taxon>
        <taxon>malvids</taxon>
        <taxon>Brassicales</taxon>
        <taxon>Brassicaceae</taxon>
        <taxon>Camelineae</taxon>
        <taxon>Arabidopsis</taxon>
    </lineage>
</organism>
<dbReference type="PANTHER" id="PTHR45952">
    <property type="entry name" value="ALUMINUM INDUCED PROTEIN WITH YGL AND LRDR MOTIFS"/>
    <property type="match status" value="1"/>
</dbReference>
<evidence type="ECO:0000313" key="4">
    <source>
        <dbReference type="Proteomes" id="UP000682877"/>
    </source>
</evidence>
<dbReference type="InterPro" id="IPR024286">
    <property type="entry name" value="DUF3700"/>
</dbReference>
<evidence type="ECO:0000256" key="1">
    <source>
        <dbReference type="PROSITE-ProRule" id="PRU00235"/>
    </source>
</evidence>
<evidence type="ECO:0000313" key="3">
    <source>
        <dbReference type="EMBL" id="CAE5960077.1"/>
    </source>
</evidence>
<dbReference type="SUPFAM" id="SSF50985">
    <property type="entry name" value="RCC1/BLIP-II"/>
    <property type="match status" value="1"/>
</dbReference>
<dbReference type="InterPro" id="IPR000408">
    <property type="entry name" value="Reg_chr_condens"/>
</dbReference>
<protein>
    <recommendedName>
        <fullName evidence="2">DUF3700 domain-containing protein</fullName>
    </recommendedName>
</protein>
<dbReference type="Gene3D" id="2.130.10.30">
    <property type="entry name" value="Regulator of chromosome condensation 1/beta-lactamase-inhibitor protein II"/>
    <property type="match status" value="1"/>
</dbReference>
<feature type="repeat" description="RCC1" evidence="1">
    <location>
        <begin position="315"/>
        <end position="365"/>
    </location>
</feature>
<dbReference type="SUPFAM" id="SSF56235">
    <property type="entry name" value="N-terminal nucleophile aminohydrolases (Ntn hydrolases)"/>
    <property type="match status" value="1"/>
</dbReference>
<dbReference type="SMART" id="SM01172">
    <property type="entry name" value="DUF3700"/>
    <property type="match status" value="1"/>
</dbReference>
<dbReference type="InterPro" id="IPR029055">
    <property type="entry name" value="Ntn_hydrolases_N"/>
</dbReference>
<dbReference type="PROSITE" id="PS00626">
    <property type="entry name" value="RCC1_2"/>
    <property type="match status" value="1"/>
</dbReference>